<evidence type="ECO:0000313" key="1">
    <source>
        <dbReference type="EMBL" id="CAI8604661.1"/>
    </source>
</evidence>
<reference evidence="1 2" key="1">
    <citation type="submission" date="2023-01" db="EMBL/GenBank/DDBJ databases">
        <authorList>
            <person name="Kreplak J."/>
        </authorList>
    </citation>
    <scope>NUCLEOTIDE SEQUENCE [LARGE SCALE GENOMIC DNA]</scope>
</reference>
<dbReference type="Proteomes" id="UP001157006">
    <property type="component" value="Chromosome 3"/>
</dbReference>
<proteinExistence type="predicted"/>
<evidence type="ECO:0000313" key="2">
    <source>
        <dbReference type="Proteomes" id="UP001157006"/>
    </source>
</evidence>
<gene>
    <name evidence="1" type="ORF">VFH_III144360</name>
</gene>
<organism evidence="1 2">
    <name type="scientific">Vicia faba</name>
    <name type="common">Broad bean</name>
    <name type="synonym">Faba vulgaris</name>
    <dbReference type="NCBI Taxonomy" id="3906"/>
    <lineage>
        <taxon>Eukaryota</taxon>
        <taxon>Viridiplantae</taxon>
        <taxon>Streptophyta</taxon>
        <taxon>Embryophyta</taxon>
        <taxon>Tracheophyta</taxon>
        <taxon>Spermatophyta</taxon>
        <taxon>Magnoliopsida</taxon>
        <taxon>eudicotyledons</taxon>
        <taxon>Gunneridae</taxon>
        <taxon>Pentapetalae</taxon>
        <taxon>rosids</taxon>
        <taxon>fabids</taxon>
        <taxon>Fabales</taxon>
        <taxon>Fabaceae</taxon>
        <taxon>Papilionoideae</taxon>
        <taxon>50 kb inversion clade</taxon>
        <taxon>NPAAA clade</taxon>
        <taxon>Hologalegina</taxon>
        <taxon>IRL clade</taxon>
        <taxon>Fabeae</taxon>
        <taxon>Vicia</taxon>
    </lineage>
</organism>
<sequence length="174" mass="19941">MKGLRVDSFLQCIPPRRLGHLFCKRRSAQANFYQFRRKVRGSGTIRPSLRYGYFSPFLPCLHSRLVLKKGLENGIKQKCRLAPHTKATSGPFIDLTFPFIFEALPSLRARCLDLFRLPMKWNMGNSPSKWLIRRVNSQCYAAIRSTILLLMSPPPLPPSGISQLFSIQFRKNGS</sequence>
<keyword evidence="2" id="KW-1185">Reference proteome</keyword>
<dbReference type="AlphaFoldDB" id="A0AAV1A2T6"/>
<protein>
    <submittedName>
        <fullName evidence="1">Uncharacterized protein</fullName>
    </submittedName>
</protein>
<name>A0AAV1A2T6_VICFA</name>
<accession>A0AAV1A2T6</accession>
<dbReference type="EMBL" id="OX451738">
    <property type="protein sequence ID" value="CAI8604661.1"/>
    <property type="molecule type" value="Genomic_DNA"/>
</dbReference>